<dbReference type="InterPro" id="IPR029063">
    <property type="entry name" value="SAM-dependent_MTases_sf"/>
</dbReference>
<dbReference type="Proteomes" id="UP000190285">
    <property type="component" value="Unassembled WGS sequence"/>
</dbReference>
<protein>
    <submittedName>
        <fullName evidence="4">Methylase involved in ubiquinone/menaquinone biosynthesis</fullName>
    </submittedName>
</protein>
<dbReference type="InterPro" id="IPR051052">
    <property type="entry name" value="Diverse_substrate_MTase"/>
</dbReference>
<dbReference type="GO" id="GO:0008168">
    <property type="term" value="F:methyltransferase activity"/>
    <property type="evidence" value="ECO:0007669"/>
    <property type="project" value="UniProtKB-KW"/>
</dbReference>
<proteinExistence type="predicted"/>
<dbReference type="RefSeq" id="WP_079489809.1">
    <property type="nucleotide sequence ID" value="NZ_FUZT01000002.1"/>
</dbReference>
<dbReference type="CDD" id="cd02440">
    <property type="entry name" value="AdoMet_MTases"/>
    <property type="match status" value="1"/>
</dbReference>
<keyword evidence="2" id="KW-0808">Transferase</keyword>
<dbReference type="AlphaFoldDB" id="A0A1T5J809"/>
<evidence type="ECO:0000256" key="1">
    <source>
        <dbReference type="ARBA" id="ARBA00022603"/>
    </source>
</evidence>
<evidence type="ECO:0000259" key="3">
    <source>
        <dbReference type="Pfam" id="PF13649"/>
    </source>
</evidence>
<dbReference type="Gene3D" id="3.40.50.150">
    <property type="entry name" value="Vaccinia Virus protein VP39"/>
    <property type="match status" value="1"/>
</dbReference>
<dbReference type="GO" id="GO:0032259">
    <property type="term" value="P:methylation"/>
    <property type="evidence" value="ECO:0007669"/>
    <property type="project" value="UniProtKB-KW"/>
</dbReference>
<keyword evidence="4" id="KW-0830">Ubiquinone</keyword>
<evidence type="ECO:0000256" key="2">
    <source>
        <dbReference type="ARBA" id="ARBA00022679"/>
    </source>
</evidence>
<dbReference type="EMBL" id="FUZT01000002">
    <property type="protein sequence ID" value="SKC47565.1"/>
    <property type="molecule type" value="Genomic_DNA"/>
</dbReference>
<dbReference type="PANTHER" id="PTHR44942">
    <property type="entry name" value="METHYLTRANSF_11 DOMAIN-CONTAINING PROTEIN"/>
    <property type="match status" value="1"/>
</dbReference>
<dbReference type="STRING" id="36842.SAMN02194393_00992"/>
<dbReference type="PANTHER" id="PTHR44942:SF4">
    <property type="entry name" value="METHYLTRANSFERASE TYPE 11 DOMAIN-CONTAINING PROTEIN"/>
    <property type="match status" value="1"/>
</dbReference>
<sequence length="287" mass="33648">MINRFKLYLKLGKSFLKNKVVTGEEYGEEYNNIAQTYNYWCEIMGKHVDKIIKSEYIIQKESPIIIDLACGTGYITRKILSNDFKGYIEGVDISRKMIEKCWDIEGDNVKFICKDAIKYLYERKEKAHAIYCGWALPYLDHREFLKSADKVLYNDGIIGVIANCKGTLEGIEKIYLEVMEENIDEVIKPMDARLRLPRGTGELERWFRKYNFYPLEIGEGEEIVRYDTPEELYDWLCKTGVLAGTNKIFKDMDKIHGAVVEKLRQKKYNRGKYIVNHKFVYGIFKKG</sequence>
<dbReference type="OrthoDB" id="9791837at2"/>
<name>A0A1T5J809_9FIRM</name>
<gene>
    <name evidence="4" type="ORF">SAMN02194393_00992</name>
</gene>
<evidence type="ECO:0000313" key="5">
    <source>
        <dbReference type="Proteomes" id="UP000190285"/>
    </source>
</evidence>
<dbReference type="Pfam" id="PF13649">
    <property type="entry name" value="Methyltransf_25"/>
    <property type="match status" value="1"/>
</dbReference>
<reference evidence="4 5" key="1">
    <citation type="submission" date="2017-02" db="EMBL/GenBank/DDBJ databases">
        <authorList>
            <person name="Peterson S.W."/>
        </authorList>
    </citation>
    <scope>NUCLEOTIDE SEQUENCE [LARGE SCALE GENOMIC DNA]</scope>
    <source>
        <strain evidence="4 5">M1</strain>
    </source>
</reference>
<organism evidence="4 5">
    <name type="scientific">Maledivibacter halophilus</name>
    <dbReference type="NCBI Taxonomy" id="36842"/>
    <lineage>
        <taxon>Bacteria</taxon>
        <taxon>Bacillati</taxon>
        <taxon>Bacillota</taxon>
        <taxon>Clostridia</taxon>
        <taxon>Peptostreptococcales</taxon>
        <taxon>Caminicellaceae</taxon>
        <taxon>Maledivibacter</taxon>
    </lineage>
</organism>
<dbReference type="InterPro" id="IPR041698">
    <property type="entry name" value="Methyltransf_25"/>
</dbReference>
<keyword evidence="1 4" id="KW-0489">Methyltransferase</keyword>
<dbReference type="SUPFAM" id="SSF53335">
    <property type="entry name" value="S-adenosyl-L-methionine-dependent methyltransferases"/>
    <property type="match status" value="1"/>
</dbReference>
<accession>A0A1T5J809</accession>
<keyword evidence="5" id="KW-1185">Reference proteome</keyword>
<evidence type="ECO:0000313" key="4">
    <source>
        <dbReference type="EMBL" id="SKC47565.1"/>
    </source>
</evidence>
<feature type="domain" description="Methyltransferase" evidence="3">
    <location>
        <begin position="65"/>
        <end position="156"/>
    </location>
</feature>